<reference evidence="2 3" key="1">
    <citation type="submission" date="2018-07" db="EMBL/GenBank/DDBJ databases">
        <title>Dyadobacter roseus sp. nov., isolated from rose rhizosphere soil.</title>
        <authorList>
            <person name="Chen L."/>
        </authorList>
    </citation>
    <scope>NUCLEOTIDE SEQUENCE [LARGE SCALE GENOMIC DNA]</scope>
    <source>
        <strain evidence="2 3">RS19</strain>
    </source>
</reference>
<evidence type="ECO:0000256" key="1">
    <source>
        <dbReference type="SAM" id="Phobius"/>
    </source>
</evidence>
<feature type="transmembrane region" description="Helical" evidence="1">
    <location>
        <begin position="430"/>
        <end position="446"/>
    </location>
</feature>
<feature type="transmembrane region" description="Helical" evidence="1">
    <location>
        <begin position="71"/>
        <end position="93"/>
    </location>
</feature>
<comment type="caution">
    <text evidence="2">The sequence shown here is derived from an EMBL/GenBank/DDBJ whole genome shotgun (WGS) entry which is preliminary data.</text>
</comment>
<dbReference type="AlphaFoldDB" id="A0A3D8Y982"/>
<feature type="transmembrane region" description="Helical" evidence="1">
    <location>
        <begin position="452"/>
        <end position="471"/>
    </location>
</feature>
<keyword evidence="3" id="KW-1185">Reference proteome</keyword>
<protein>
    <submittedName>
        <fullName evidence="2">Uncharacterized protein</fullName>
    </submittedName>
</protein>
<sequence>MAFGLFLFIALSTEFLSFFDAITKTGITVSWLFLNCALGWWCFNLQRKNEVRFADLPRLWAGRFAAFRQSLGSLTQVVLFSVLTITLVVAIVAKPNNIDSLCYHLSRLGYWLQSGHVEHYASHIERAISFAPLSEYVHLHTFALSGGDRYFQLLQWLSFTGILFYVSMLIALLGGSTSAMKMALCFAITVPIGVLEAMTTQNDLVVSFFIIAAVYYIFSFLKYSLKTDLFLLAIAVAMGIMTKGTFVFYTLPFALYFLVVLLKRGYWNVLVTTGLMVVMLTLLSNGPFWYRTFKIFQSPIGTMSSGNQNDTRDHRVFASSVSKHVFLHLGFVSPGDRYNGYLQQVLTDFHDRLGIPLDSPSAGMPFKMNKLNFNEDFAHNFLAMWLILFGMLALPFGIMNFQSKLYWSLTFFAFLFFCYFIGYQVYGSRIHLPFFMLMAPAIGLLYSMLNGIIQKILILTLWLNALPFALLSSTHPLLSTRWFFEEVFPVINKPLQLNIQPEKLYNLKQKSILESTPGEMLWGENWPEIQEMVALIDTVNAQNIGFDFEEYSHDYAYQYAIKKEGRRFGHVMVRNPSVSLEDKDFRPDCIVSEHQNADIIVYKGVTYHRKWSGRGRSLYIPN</sequence>
<keyword evidence="1" id="KW-0812">Transmembrane</keyword>
<dbReference type="Proteomes" id="UP000256373">
    <property type="component" value="Unassembled WGS sequence"/>
</dbReference>
<feature type="transmembrane region" description="Helical" evidence="1">
    <location>
        <begin position="27"/>
        <end position="43"/>
    </location>
</feature>
<feature type="transmembrane region" description="Helical" evidence="1">
    <location>
        <begin position="377"/>
        <end position="399"/>
    </location>
</feature>
<feature type="transmembrane region" description="Helical" evidence="1">
    <location>
        <begin position="230"/>
        <end position="259"/>
    </location>
</feature>
<name>A0A3D8Y982_9BACT</name>
<feature type="transmembrane region" description="Helical" evidence="1">
    <location>
        <begin position="405"/>
        <end position="423"/>
    </location>
</feature>
<proteinExistence type="predicted"/>
<evidence type="ECO:0000313" key="2">
    <source>
        <dbReference type="EMBL" id="REA59460.1"/>
    </source>
</evidence>
<gene>
    <name evidence="2" type="ORF">DSL64_17570</name>
</gene>
<keyword evidence="1" id="KW-1133">Transmembrane helix</keyword>
<feature type="transmembrane region" description="Helical" evidence="1">
    <location>
        <begin position="265"/>
        <end position="284"/>
    </location>
</feature>
<feature type="transmembrane region" description="Helical" evidence="1">
    <location>
        <begin position="153"/>
        <end position="173"/>
    </location>
</feature>
<dbReference type="EMBL" id="QNUL01000015">
    <property type="protein sequence ID" value="REA59460.1"/>
    <property type="molecule type" value="Genomic_DNA"/>
</dbReference>
<accession>A0A3D8Y982</accession>
<feature type="transmembrane region" description="Helical" evidence="1">
    <location>
        <begin position="204"/>
        <end position="223"/>
    </location>
</feature>
<evidence type="ECO:0000313" key="3">
    <source>
        <dbReference type="Proteomes" id="UP000256373"/>
    </source>
</evidence>
<keyword evidence="1" id="KW-0472">Membrane</keyword>
<organism evidence="2 3">
    <name type="scientific">Dyadobacter luteus</name>
    <dbReference type="NCBI Taxonomy" id="2259619"/>
    <lineage>
        <taxon>Bacteria</taxon>
        <taxon>Pseudomonadati</taxon>
        <taxon>Bacteroidota</taxon>
        <taxon>Cytophagia</taxon>
        <taxon>Cytophagales</taxon>
        <taxon>Spirosomataceae</taxon>
        <taxon>Dyadobacter</taxon>
    </lineage>
</organism>